<proteinExistence type="predicted"/>
<sequence length="76" mass="8838">MIKHPHYFKDTRNLDAIDVYRVLHLFDVSDPCLQHAIKKLLCAGGRGAKDMDQDVREAIDTLERWENMQVENELNG</sequence>
<evidence type="ECO:0000313" key="2">
    <source>
        <dbReference type="EMBL" id="CAB5226969.1"/>
    </source>
</evidence>
<dbReference type="EMBL" id="LR798364">
    <property type="protein sequence ID" value="CAB5226969.1"/>
    <property type="molecule type" value="Genomic_DNA"/>
</dbReference>
<reference evidence="1" key="1">
    <citation type="submission" date="2020-05" db="EMBL/GenBank/DDBJ databases">
        <authorList>
            <person name="Chiriac C."/>
            <person name="Salcher M."/>
            <person name="Ghai R."/>
            <person name="Kavagutti S V."/>
        </authorList>
    </citation>
    <scope>NUCLEOTIDE SEQUENCE</scope>
</reference>
<gene>
    <name evidence="2" type="ORF">UFOVP1516_91</name>
    <name evidence="1" type="ORF">UFOVP887_45</name>
</gene>
<organism evidence="1">
    <name type="scientific">uncultured Caudovirales phage</name>
    <dbReference type="NCBI Taxonomy" id="2100421"/>
    <lineage>
        <taxon>Viruses</taxon>
        <taxon>Duplodnaviria</taxon>
        <taxon>Heunggongvirae</taxon>
        <taxon>Uroviricota</taxon>
        <taxon>Caudoviricetes</taxon>
        <taxon>Peduoviridae</taxon>
        <taxon>Maltschvirus</taxon>
        <taxon>Maltschvirus maltsch</taxon>
    </lineage>
</organism>
<accession>A0A6J5PHZ9</accession>
<name>A0A6J5PHZ9_9CAUD</name>
<evidence type="ECO:0000313" key="1">
    <source>
        <dbReference type="EMBL" id="CAB4169121.1"/>
    </source>
</evidence>
<protein>
    <submittedName>
        <fullName evidence="1">Uncharacterized protein</fullName>
    </submittedName>
</protein>
<dbReference type="EMBL" id="LR796837">
    <property type="protein sequence ID" value="CAB4169121.1"/>
    <property type="molecule type" value="Genomic_DNA"/>
</dbReference>